<name>M4BIV5_HYAAE</name>
<keyword evidence="3" id="KW-1185">Reference proteome</keyword>
<dbReference type="VEuPathDB" id="FungiDB:HpaG806332"/>
<dbReference type="InParanoid" id="M4BIV5"/>
<feature type="compositionally biased region" description="Polar residues" evidence="1">
    <location>
        <begin position="61"/>
        <end position="84"/>
    </location>
</feature>
<sequence>MLQSEQQRVGMAILNLGGRAREWALTCNTSPMDLSLAETDEEAELRAVEQHRNIRRCFTARQATSGRTPAANQKSAPRSPVHSNTGREYKPGLLVAKATVRALTNPGRF</sequence>
<evidence type="ECO:0000256" key="1">
    <source>
        <dbReference type="SAM" id="MobiDB-lite"/>
    </source>
</evidence>
<evidence type="ECO:0000313" key="3">
    <source>
        <dbReference type="Proteomes" id="UP000011713"/>
    </source>
</evidence>
<proteinExistence type="predicted"/>
<feature type="region of interest" description="Disordered" evidence="1">
    <location>
        <begin position="61"/>
        <end position="90"/>
    </location>
</feature>
<dbReference type="AlphaFoldDB" id="M4BIV5"/>
<dbReference type="HOGENOM" id="CLU_174377_0_0_1"/>
<organism evidence="2 3">
    <name type="scientific">Hyaloperonospora arabidopsidis (strain Emoy2)</name>
    <name type="common">Downy mildew agent</name>
    <name type="synonym">Peronospora arabidopsidis</name>
    <dbReference type="NCBI Taxonomy" id="559515"/>
    <lineage>
        <taxon>Eukaryota</taxon>
        <taxon>Sar</taxon>
        <taxon>Stramenopiles</taxon>
        <taxon>Oomycota</taxon>
        <taxon>Peronosporomycetes</taxon>
        <taxon>Peronosporales</taxon>
        <taxon>Peronosporaceae</taxon>
        <taxon>Hyaloperonospora</taxon>
    </lineage>
</organism>
<reference evidence="2" key="2">
    <citation type="submission" date="2015-06" db="UniProtKB">
        <authorList>
            <consortium name="EnsemblProtists"/>
        </authorList>
    </citation>
    <scope>IDENTIFICATION</scope>
    <source>
        <strain evidence="2">Emoy2</strain>
    </source>
</reference>
<reference evidence="3" key="1">
    <citation type="journal article" date="2010" name="Science">
        <title>Signatures of adaptation to obligate biotrophy in the Hyaloperonospora arabidopsidis genome.</title>
        <authorList>
            <person name="Baxter L."/>
            <person name="Tripathy S."/>
            <person name="Ishaque N."/>
            <person name="Boot N."/>
            <person name="Cabral A."/>
            <person name="Kemen E."/>
            <person name="Thines M."/>
            <person name="Ah-Fong A."/>
            <person name="Anderson R."/>
            <person name="Badejoko W."/>
            <person name="Bittner-Eddy P."/>
            <person name="Boore J.L."/>
            <person name="Chibucos M.C."/>
            <person name="Coates M."/>
            <person name="Dehal P."/>
            <person name="Delehaunty K."/>
            <person name="Dong S."/>
            <person name="Downton P."/>
            <person name="Dumas B."/>
            <person name="Fabro G."/>
            <person name="Fronick C."/>
            <person name="Fuerstenberg S.I."/>
            <person name="Fulton L."/>
            <person name="Gaulin E."/>
            <person name="Govers F."/>
            <person name="Hughes L."/>
            <person name="Humphray S."/>
            <person name="Jiang R.H."/>
            <person name="Judelson H."/>
            <person name="Kamoun S."/>
            <person name="Kyung K."/>
            <person name="Meijer H."/>
            <person name="Minx P."/>
            <person name="Morris P."/>
            <person name="Nelson J."/>
            <person name="Phuntumart V."/>
            <person name="Qutob D."/>
            <person name="Rehmany A."/>
            <person name="Rougon-Cardoso A."/>
            <person name="Ryden P."/>
            <person name="Torto-Alalibo T."/>
            <person name="Studholme D."/>
            <person name="Wang Y."/>
            <person name="Win J."/>
            <person name="Wood J."/>
            <person name="Clifton S.W."/>
            <person name="Rogers J."/>
            <person name="Van den Ackerveken G."/>
            <person name="Jones J.D."/>
            <person name="McDowell J.M."/>
            <person name="Beynon J."/>
            <person name="Tyler B.M."/>
        </authorList>
    </citation>
    <scope>NUCLEOTIDE SEQUENCE [LARGE SCALE GENOMIC DNA]</scope>
    <source>
        <strain evidence="3">Emoy2</strain>
    </source>
</reference>
<dbReference type="Proteomes" id="UP000011713">
    <property type="component" value="Unassembled WGS sequence"/>
</dbReference>
<dbReference type="EMBL" id="JH598306">
    <property type="status" value="NOT_ANNOTATED_CDS"/>
    <property type="molecule type" value="Genomic_DNA"/>
</dbReference>
<dbReference type="EnsemblProtists" id="HpaT806332">
    <property type="protein sequence ID" value="HpaP806332"/>
    <property type="gene ID" value="HpaG806332"/>
</dbReference>
<protein>
    <submittedName>
        <fullName evidence="2">Uncharacterized protein</fullName>
    </submittedName>
</protein>
<evidence type="ECO:0000313" key="2">
    <source>
        <dbReference type="EnsemblProtists" id="HpaP806332"/>
    </source>
</evidence>
<accession>M4BIV5</accession>
<dbReference type="STRING" id="559515.M4BIV5"/>